<proteinExistence type="predicted"/>
<comment type="caution">
    <text evidence="1">The sequence shown here is derived from an EMBL/GenBank/DDBJ whole genome shotgun (WGS) entry which is preliminary data.</text>
</comment>
<dbReference type="EMBL" id="BARS01018585">
    <property type="protein sequence ID" value="GAF96113.1"/>
    <property type="molecule type" value="Genomic_DNA"/>
</dbReference>
<name>X0TRD3_9ZZZZ</name>
<feature type="non-terminal residue" evidence="1">
    <location>
        <position position="1"/>
    </location>
</feature>
<protein>
    <submittedName>
        <fullName evidence="1">Uncharacterized protein</fullName>
    </submittedName>
</protein>
<dbReference type="AlphaFoldDB" id="X0TRD3"/>
<evidence type="ECO:0000313" key="1">
    <source>
        <dbReference type="EMBL" id="GAF96113.1"/>
    </source>
</evidence>
<sequence>LKENETIKVDIIKILGKPDSIVPGVDGRGEIFTYFNTKHHFSGRDVLMYTVPITLLAYDEYEYECQIVNLFIDDTGVLRKVSVNDKPHKYQSGLLSDGRIQGTYIESSKLRLLKENETTASMIIELLGKPDNIMPGADGKGEIFTYRYTQSGMFSSIDTERQKVILFIDDTGILRKITVSEKTP</sequence>
<organism evidence="1">
    <name type="scientific">marine sediment metagenome</name>
    <dbReference type="NCBI Taxonomy" id="412755"/>
    <lineage>
        <taxon>unclassified sequences</taxon>
        <taxon>metagenomes</taxon>
        <taxon>ecological metagenomes</taxon>
    </lineage>
</organism>
<reference evidence="1" key="1">
    <citation type="journal article" date="2014" name="Front. Microbiol.">
        <title>High frequency of phylogenetically diverse reductive dehalogenase-homologous genes in deep subseafloor sedimentary metagenomes.</title>
        <authorList>
            <person name="Kawai M."/>
            <person name="Futagami T."/>
            <person name="Toyoda A."/>
            <person name="Takaki Y."/>
            <person name="Nishi S."/>
            <person name="Hori S."/>
            <person name="Arai W."/>
            <person name="Tsubouchi T."/>
            <person name="Morono Y."/>
            <person name="Uchiyama I."/>
            <person name="Ito T."/>
            <person name="Fujiyama A."/>
            <person name="Inagaki F."/>
            <person name="Takami H."/>
        </authorList>
    </citation>
    <scope>NUCLEOTIDE SEQUENCE</scope>
    <source>
        <strain evidence="1">Expedition CK06-06</strain>
    </source>
</reference>
<accession>X0TRD3</accession>
<gene>
    <name evidence="1" type="ORF">S01H1_30232</name>
</gene>